<keyword evidence="1" id="KW-0732">Signal</keyword>
<feature type="chain" id="PRO_5047490918" evidence="1">
    <location>
        <begin position="31"/>
        <end position="389"/>
    </location>
</feature>
<comment type="caution">
    <text evidence="2">The sequence shown here is derived from an EMBL/GenBank/DDBJ whole genome shotgun (WGS) entry which is preliminary data.</text>
</comment>
<keyword evidence="3" id="KW-1185">Reference proteome</keyword>
<proteinExistence type="predicted"/>
<reference evidence="2" key="1">
    <citation type="submission" date="2019-02" db="EMBL/GenBank/DDBJ databases">
        <authorList>
            <person name="Li S.-H."/>
        </authorList>
    </citation>
    <scope>NUCLEOTIDE SEQUENCE</scope>
    <source>
        <strain evidence="2">IMCC11814</strain>
    </source>
</reference>
<dbReference type="EMBL" id="SHNO01000001">
    <property type="protein sequence ID" value="MCX2977821.1"/>
    <property type="molecule type" value="Genomic_DNA"/>
</dbReference>
<feature type="signal peptide" evidence="1">
    <location>
        <begin position="1"/>
        <end position="30"/>
    </location>
</feature>
<evidence type="ECO:0000313" key="3">
    <source>
        <dbReference type="Proteomes" id="UP001143304"/>
    </source>
</evidence>
<sequence>MATNKNDRNPALMALTSSALLLPAYQGAQADAPPEFAEAGMQYSKYKEDDITANKAFGFTDSSRQRFDIDVAQFHLLAPVLDDWSVAVDVAWEDMSGASPWFVGESASGDPKVIMSGASIEDNRTEVSVTTRYYFDRGNSGLSLTYSDEDDYESKAAAFDGAFNSADGMTTYSGAISYSDDHIDPTQGTVPTNTTSASKDIYSAWAGVTRIVSKRAIVRFGLSYTYRDGFLTDPYKFRDSRPDERKEWVASGGYRRYFEEQNSALHVDYRYFNDDWDVQSHTLDVAWVWDYSSAVTYTPFIRYYTQHEAEFFNNLAQRDQRYFADDYRLSAFGAFSYGLRASRKIQNWEVSVDAERYQTDESWGVFSGEESPGLVDFWRYGIGLNYIFK</sequence>
<name>A0ABT3T7M1_9GAMM</name>
<gene>
    <name evidence="2" type="ORF">EYC82_10700</name>
</gene>
<protein>
    <submittedName>
        <fullName evidence="2">DUF3570 domain-containing protein</fullName>
    </submittedName>
</protein>
<dbReference type="Pfam" id="PF12094">
    <property type="entry name" value="DUF3570"/>
    <property type="match status" value="1"/>
</dbReference>
<organism evidence="2 3">
    <name type="scientific">Candidatus Marimicrobium litorale</name>
    <dbReference type="NCBI Taxonomy" id="2518991"/>
    <lineage>
        <taxon>Bacteria</taxon>
        <taxon>Pseudomonadati</taxon>
        <taxon>Pseudomonadota</taxon>
        <taxon>Gammaproteobacteria</taxon>
        <taxon>Cellvibrionales</taxon>
        <taxon>Halieaceae</taxon>
        <taxon>Marimicrobium</taxon>
    </lineage>
</organism>
<evidence type="ECO:0000313" key="2">
    <source>
        <dbReference type="EMBL" id="MCX2977821.1"/>
    </source>
</evidence>
<evidence type="ECO:0000256" key="1">
    <source>
        <dbReference type="SAM" id="SignalP"/>
    </source>
</evidence>
<dbReference type="RefSeq" id="WP_279249529.1">
    <property type="nucleotide sequence ID" value="NZ_SHNO01000001.1"/>
</dbReference>
<dbReference type="InterPro" id="IPR021953">
    <property type="entry name" value="DUF3570"/>
</dbReference>
<accession>A0ABT3T7M1</accession>
<dbReference type="Proteomes" id="UP001143304">
    <property type="component" value="Unassembled WGS sequence"/>
</dbReference>